<evidence type="ECO:0000313" key="3">
    <source>
        <dbReference type="EMBL" id="GJM53501.1"/>
    </source>
</evidence>
<keyword evidence="1" id="KW-1133">Transmembrane helix</keyword>
<dbReference type="Proteomes" id="UP001208692">
    <property type="component" value="Unassembled WGS sequence"/>
</dbReference>
<dbReference type="Gene3D" id="1.10.150.320">
    <property type="entry name" value="Photosystem II 12 kDa extrinsic protein"/>
    <property type="match status" value="2"/>
</dbReference>
<name>A0AAV5AZJ8_9FLAO</name>
<dbReference type="AlphaFoldDB" id="A0AAV5AZJ8"/>
<keyword evidence="1" id="KW-0812">Transmembrane</keyword>
<comment type="caution">
    <text evidence="2">The sequence shown here is derived from an EMBL/GenBank/DDBJ whole genome shotgun (WGS) entry which is preliminary data.</text>
</comment>
<dbReference type="InterPro" id="IPR010994">
    <property type="entry name" value="RuvA_2-like"/>
</dbReference>
<protein>
    <recommendedName>
        <fullName evidence="6">Competence protein ComEA</fullName>
    </recommendedName>
</protein>
<evidence type="ECO:0008006" key="6">
    <source>
        <dbReference type="Google" id="ProtNLM"/>
    </source>
</evidence>
<organism evidence="2 4">
    <name type="scientific">Capnocytophaga catalasegens</name>
    <dbReference type="NCBI Taxonomy" id="1004260"/>
    <lineage>
        <taxon>Bacteria</taxon>
        <taxon>Pseudomonadati</taxon>
        <taxon>Bacteroidota</taxon>
        <taxon>Flavobacteriia</taxon>
        <taxon>Flavobacteriales</taxon>
        <taxon>Flavobacteriaceae</taxon>
        <taxon>Capnocytophaga</taxon>
    </lineage>
</organism>
<evidence type="ECO:0000313" key="5">
    <source>
        <dbReference type="Proteomes" id="UP001208692"/>
    </source>
</evidence>
<gene>
    <name evidence="2" type="ORF">RCZ15_21610</name>
    <name evidence="3" type="ORF">RCZ16_18170</name>
</gene>
<sequence length="288" mass="33887">MENSLFQWTRTQRNGVLGLIILVVLGQFLYFWIDFLPNTNSSFQQMVDFQKKIDSIKQNAEKNQKIYPFNPNNLTDYKAYQLGISAEELARMEAFRKKGKFVNSAQEFQQVTQISDSLLEKISPYFKFPEWVNQKKQFSQDKFINYSKPGTNNLSKIDINVATIDDLKKINGIGEKLSERIIKYRERLQGFSFKEQIDEVYGLEKEVIARIWEQFDIKTLPQIVKIDVNMANKRELITIPYISYKEAEDIILLRSNVGFIKDLDELLQIKSFDEAKIKKIRLYLYAQN</sequence>
<proteinExistence type="predicted"/>
<dbReference type="PANTHER" id="PTHR21180:SF32">
    <property type="entry name" value="ENDONUCLEASE_EXONUCLEASE_PHOSPHATASE FAMILY DOMAIN-CONTAINING PROTEIN 1"/>
    <property type="match status" value="1"/>
</dbReference>
<dbReference type="RefSeq" id="WP_264845773.1">
    <property type="nucleotide sequence ID" value="NZ_BPMA01000014.1"/>
</dbReference>
<dbReference type="Pfam" id="PF12836">
    <property type="entry name" value="HHH_3"/>
    <property type="match status" value="2"/>
</dbReference>
<dbReference type="GO" id="GO:0015627">
    <property type="term" value="C:type II protein secretion system complex"/>
    <property type="evidence" value="ECO:0007669"/>
    <property type="project" value="TreeGrafter"/>
</dbReference>
<evidence type="ECO:0000256" key="1">
    <source>
        <dbReference type="SAM" id="Phobius"/>
    </source>
</evidence>
<evidence type="ECO:0000313" key="2">
    <source>
        <dbReference type="EMBL" id="GJM51188.1"/>
    </source>
</evidence>
<feature type="transmembrane region" description="Helical" evidence="1">
    <location>
        <begin position="15"/>
        <end position="33"/>
    </location>
</feature>
<dbReference type="SUPFAM" id="SSF47781">
    <property type="entry name" value="RuvA domain 2-like"/>
    <property type="match status" value="3"/>
</dbReference>
<dbReference type="EMBL" id="BQKB01000042">
    <property type="protein sequence ID" value="GJM53501.1"/>
    <property type="molecule type" value="Genomic_DNA"/>
</dbReference>
<keyword evidence="1" id="KW-0472">Membrane</keyword>
<keyword evidence="5" id="KW-1185">Reference proteome</keyword>
<accession>A0AAV5AZJ8</accession>
<dbReference type="Proteomes" id="UP001207736">
    <property type="component" value="Unassembled WGS sequence"/>
</dbReference>
<dbReference type="PANTHER" id="PTHR21180">
    <property type="entry name" value="ENDONUCLEASE/EXONUCLEASE/PHOSPHATASE FAMILY DOMAIN-CONTAINING PROTEIN 1"/>
    <property type="match status" value="1"/>
</dbReference>
<dbReference type="InterPro" id="IPR051675">
    <property type="entry name" value="Endo/Exo/Phosphatase_dom_1"/>
</dbReference>
<dbReference type="GO" id="GO:0015628">
    <property type="term" value="P:protein secretion by the type II secretion system"/>
    <property type="evidence" value="ECO:0007669"/>
    <property type="project" value="TreeGrafter"/>
</dbReference>
<dbReference type="EMBL" id="BQKA01000042">
    <property type="protein sequence ID" value="GJM51188.1"/>
    <property type="molecule type" value="Genomic_DNA"/>
</dbReference>
<evidence type="ECO:0000313" key="4">
    <source>
        <dbReference type="Proteomes" id="UP001207736"/>
    </source>
</evidence>
<reference evidence="2 5" key="1">
    <citation type="submission" date="2021-11" db="EMBL/GenBank/DDBJ databases">
        <title>Draft genome sequence of Capnocytophaga sp. strain KC07075 isolated from cat oral cavity.</title>
        <authorList>
            <person name="Suzuki M."/>
            <person name="Imaoka K."/>
            <person name="Kimura M."/>
            <person name="Morikawa S."/>
            <person name="Maeda K."/>
        </authorList>
    </citation>
    <scope>NUCLEOTIDE SEQUENCE</scope>
    <source>
        <strain evidence="2">KC07075</strain>
        <strain evidence="3 5">KC07079</strain>
    </source>
</reference>